<dbReference type="PANTHER" id="PTHR10972:SF92">
    <property type="entry name" value="OXYSTEROL BINDING PROTEIN"/>
    <property type="match status" value="1"/>
</dbReference>
<feature type="region of interest" description="Disordered" evidence="3">
    <location>
        <begin position="402"/>
        <end position="474"/>
    </location>
</feature>
<dbReference type="Gene3D" id="2.40.160.120">
    <property type="match status" value="1"/>
</dbReference>
<dbReference type="EMBL" id="AMWN01000007">
    <property type="protein sequence ID" value="EXJ81648.1"/>
    <property type="molecule type" value="Genomic_DNA"/>
</dbReference>
<comment type="caution">
    <text evidence="4">The sequence shown here is derived from an EMBL/GenBank/DDBJ whole genome shotgun (WGS) entry which is preliminary data.</text>
</comment>
<evidence type="ECO:0000313" key="4">
    <source>
        <dbReference type="EMBL" id="EXJ81648.1"/>
    </source>
</evidence>
<feature type="compositionally biased region" description="Polar residues" evidence="3">
    <location>
        <begin position="435"/>
        <end position="459"/>
    </location>
</feature>
<dbReference type="GeneID" id="19162568"/>
<dbReference type="PROSITE" id="PS01013">
    <property type="entry name" value="OSBP"/>
    <property type="match status" value="1"/>
</dbReference>
<dbReference type="Pfam" id="PF01237">
    <property type="entry name" value="Oxysterol_BP"/>
    <property type="match status" value="1"/>
</dbReference>
<evidence type="ECO:0008006" key="6">
    <source>
        <dbReference type="Google" id="ProtNLM"/>
    </source>
</evidence>
<dbReference type="eggNOG" id="KOG2210">
    <property type="taxonomic scope" value="Eukaryota"/>
</dbReference>
<dbReference type="HOGENOM" id="CLU_012334_0_1_1"/>
<comment type="similarity">
    <text evidence="1 2">Belongs to the OSBP family.</text>
</comment>
<dbReference type="Gene3D" id="3.30.70.3490">
    <property type="match status" value="1"/>
</dbReference>
<dbReference type="GO" id="GO:0016020">
    <property type="term" value="C:membrane"/>
    <property type="evidence" value="ECO:0007669"/>
    <property type="project" value="TreeGrafter"/>
</dbReference>
<sequence length="514" mass="56904">MPEPVPEQASTPSIANNRSQWKDFIASIPAIRGDPSNFSAPPFVLDTKSAVELPAYWAERPAVFVAPSKSDDPAERAVLVLKWFIASLRNQQYAGRPADQGVKKPLNAFLGEVFLASWKDDAATGNSIGITRLVSEQVSHHPPVTACRIWNEDQGVSAEGYTRQEITFTNTMNINQMGHATFHLARHNETYLIPLPNVKIKGILTGSLYPELHGTYRIPSTSGHSSSIEFGGTGFMAAWDKKHSFKAKVYRDDEAETKPLYTVNGYWDGVFTIHDTRKGVDIETFDVRTAKTTPLTVDSLADQDPWESRFAWRAVREALERGDMQGTADAKSKLESGQREFRKSDDGGRNWRSLFYEVRDNNDPVAEQLARQIGRTLYPAETLGAWKFRLNEWRDGKFKKPYHGHLKPDNTHVSESGSDKQAPNTARVIDKIAQGNGTQPANGISSLAGTASRTNSNMSGLGKKTSSEQEQDRKDVLNGASKISDGSSPNGAGAMTVTEKMHIEMYMANEDLRV</sequence>
<dbReference type="InterPro" id="IPR018494">
    <property type="entry name" value="Oxysterol-bd_CS"/>
</dbReference>
<dbReference type="SUPFAM" id="SSF144000">
    <property type="entry name" value="Oxysterol-binding protein-like"/>
    <property type="match status" value="1"/>
</dbReference>
<gene>
    <name evidence="4" type="ORF">A1O1_07713</name>
</gene>
<protein>
    <recommendedName>
        <fullName evidence="6">Oxysterol-binding protein</fullName>
    </recommendedName>
</protein>
<evidence type="ECO:0000313" key="5">
    <source>
        <dbReference type="Proteomes" id="UP000019484"/>
    </source>
</evidence>
<reference evidence="4 5" key="1">
    <citation type="submission" date="2013-03" db="EMBL/GenBank/DDBJ databases">
        <title>The Genome Sequence of Capronia coronata CBS 617.96.</title>
        <authorList>
            <consortium name="The Broad Institute Genomics Platform"/>
            <person name="Cuomo C."/>
            <person name="de Hoog S."/>
            <person name="Gorbushina A."/>
            <person name="Walker B."/>
            <person name="Young S.K."/>
            <person name="Zeng Q."/>
            <person name="Gargeya S."/>
            <person name="Fitzgerald M."/>
            <person name="Haas B."/>
            <person name="Abouelleil A."/>
            <person name="Allen A.W."/>
            <person name="Alvarado L."/>
            <person name="Arachchi H.M."/>
            <person name="Berlin A.M."/>
            <person name="Chapman S.B."/>
            <person name="Gainer-Dewar J."/>
            <person name="Goldberg J."/>
            <person name="Griggs A."/>
            <person name="Gujja S."/>
            <person name="Hansen M."/>
            <person name="Howarth C."/>
            <person name="Imamovic A."/>
            <person name="Ireland A."/>
            <person name="Larimer J."/>
            <person name="McCowan C."/>
            <person name="Murphy C."/>
            <person name="Pearson M."/>
            <person name="Poon T.W."/>
            <person name="Priest M."/>
            <person name="Roberts A."/>
            <person name="Saif S."/>
            <person name="Shea T."/>
            <person name="Sisk P."/>
            <person name="Sykes S."/>
            <person name="Wortman J."/>
            <person name="Nusbaum C."/>
            <person name="Birren B."/>
        </authorList>
    </citation>
    <scope>NUCLEOTIDE SEQUENCE [LARGE SCALE GENOMIC DNA]</scope>
    <source>
        <strain evidence="4 5">CBS 617.96</strain>
    </source>
</reference>
<dbReference type="PANTHER" id="PTHR10972">
    <property type="entry name" value="OXYSTEROL-BINDING PROTEIN-RELATED"/>
    <property type="match status" value="1"/>
</dbReference>
<feature type="compositionally biased region" description="Basic and acidic residues" evidence="3">
    <location>
        <begin position="465"/>
        <end position="474"/>
    </location>
</feature>
<keyword evidence="5" id="KW-1185">Reference proteome</keyword>
<dbReference type="GO" id="GO:0008142">
    <property type="term" value="F:oxysterol binding"/>
    <property type="evidence" value="ECO:0007669"/>
    <property type="project" value="TreeGrafter"/>
</dbReference>
<dbReference type="AlphaFoldDB" id="W9XN46"/>
<dbReference type="InterPro" id="IPR037239">
    <property type="entry name" value="OSBP_sf"/>
</dbReference>
<dbReference type="STRING" id="1182541.W9XN46"/>
<dbReference type="OrthoDB" id="14833at2759"/>
<dbReference type="Proteomes" id="UP000019484">
    <property type="component" value="Unassembled WGS sequence"/>
</dbReference>
<evidence type="ECO:0000256" key="3">
    <source>
        <dbReference type="SAM" id="MobiDB-lite"/>
    </source>
</evidence>
<accession>W9XN46</accession>
<feature type="compositionally biased region" description="Basic and acidic residues" evidence="3">
    <location>
        <begin position="330"/>
        <end position="346"/>
    </location>
</feature>
<dbReference type="InterPro" id="IPR000648">
    <property type="entry name" value="Oxysterol-bd"/>
</dbReference>
<feature type="compositionally biased region" description="Polar residues" evidence="3">
    <location>
        <begin position="413"/>
        <end position="424"/>
    </location>
</feature>
<proteinExistence type="inferred from homology"/>
<evidence type="ECO:0000256" key="1">
    <source>
        <dbReference type="ARBA" id="ARBA00008842"/>
    </source>
</evidence>
<dbReference type="Gene3D" id="1.10.287.2720">
    <property type="match status" value="1"/>
</dbReference>
<dbReference type="RefSeq" id="XP_007726769.1">
    <property type="nucleotide sequence ID" value="XM_007728579.1"/>
</dbReference>
<name>W9XN46_9EURO</name>
<organism evidence="4 5">
    <name type="scientific">Capronia coronata CBS 617.96</name>
    <dbReference type="NCBI Taxonomy" id="1182541"/>
    <lineage>
        <taxon>Eukaryota</taxon>
        <taxon>Fungi</taxon>
        <taxon>Dikarya</taxon>
        <taxon>Ascomycota</taxon>
        <taxon>Pezizomycotina</taxon>
        <taxon>Eurotiomycetes</taxon>
        <taxon>Chaetothyriomycetidae</taxon>
        <taxon>Chaetothyriales</taxon>
        <taxon>Herpotrichiellaceae</taxon>
        <taxon>Capronia</taxon>
    </lineage>
</organism>
<evidence type="ECO:0000256" key="2">
    <source>
        <dbReference type="RuleBase" id="RU003844"/>
    </source>
</evidence>
<dbReference type="GO" id="GO:0005829">
    <property type="term" value="C:cytosol"/>
    <property type="evidence" value="ECO:0007669"/>
    <property type="project" value="TreeGrafter"/>
</dbReference>
<feature type="region of interest" description="Disordered" evidence="3">
    <location>
        <begin position="322"/>
        <end position="346"/>
    </location>
</feature>